<dbReference type="Proteomes" id="UP000321328">
    <property type="component" value="Unassembled WGS sequence"/>
</dbReference>
<accession>A0A511DB77</accession>
<dbReference type="EMBL" id="BJVI01000110">
    <property type="protein sequence ID" value="GEL20914.1"/>
    <property type="molecule type" value="Genomic_DNA"/>
</dbReference>
<evidence type="ECO:0000313" key="2">
    <source>
        <dbReference type="EMBL" id="GEL20914.1"/>
    </source>
</evidence>
<dbReference type="STRING" id="1123024.GCA_000423625_04359"/>
<organism evidence="2 3">
    <name type="scientific">Pseudonocardia asaccharolytica DSM 44247 = NBRC 16224</name>
    <dbReference type="NCBI Taxonomy" id="1123024"/>
    <lineage>
        <taxon>Bacteria</taxon>
        <taxon>Bacillati</taxon>
        <taxon>Actinomycetota</taxon>
        <taxon>Actinomycetes</taxon>
        <taxon>Pseudonocardiales</taxon>
        <taxon>Pseudonocardiaceae</taxon>
        <taxon>Pseudonocardia</taxon>
    </lineage>
</organism>
<gene>
    <name evidence="2" type="ORF">PA7_47510</name>
</gene>
<protein>
    <submittedName>
        <fullName evidence="2">Uncharacterized protein</fullName>
    </submittedName>
</protein>
<keyword evidence="3" id="KW-1185">Reference proteome</keyword>
<dbReference type="AlphaFoldDB" id="A0A511DB77"/>
<reference evidence="2 3" key="1">
    <citation type="submission" date="2019-07" db="EMBL/GenBank/DDBJ databases">
        <title>Whole genome shotgun sequence of Pseudonocardia asaccharolytica NBRC 16224.</title>
        <authorList>
            <person name="Hosoyama A."/>
            <person name="Uohara A."/>
            <person name="Ohji S."/>
            <person name="Ichikawa N."/>
        </authorList>
    </citation>
    <scope>NUCLEOTIDE SEQUENCE [LARGE SCALE GENOMIC DNA]</scope>
    <source>
        <strain evidence="2 3">NBRC 16224</strain>
    </source>
</reference>
<name>A0A511DB77_9PSEU</name>
<proteinExistence type="predicted"/>
<dbReference type="RefSeq" id="WP_037057835.1">
    <property type="nucleotide sequence ID" value="NZ_AUII01000032.1"/>
</dbReference>
<comment type="caution">
    <text evidence="2">The sequence shown here is derived from an EMBL/GenBank/DDBJ whole genome shotgun (WGS) entry which is preliminary data.</text>
</comment>
<evidence type="ECO:0000313" key="3">
    <source>
        <dbReference type="Proteomes" id="UP000321328"/>
    </source>
</evidence>
<evidence type="ECO:0000256" key="1">
    <source>
        <dbReference type="SAM" id="MobiDB-lite"/>
    </source>
</evidence>
<sequence>MAENGVRDQDDVAVVGAGFRVSRAMAHRYRDEVLTVLATQAPDLHEALRRLPIWVSHVVPGTGTTSPPPAPSARCTGQRPNSGPISLADGGYVGAGQAFERAVAARGEARKNAVPRRRYAVRRDCPATVDRMVVHATSAGQAVGQRKLRLPDSAVL</sequence>
<feature type="region of interest" description="Disordered" evidence="1">
    <location>
        <begin position="61"/>
        <end position="84"/>
    </location>
</feature>